<name>C0ED41_9FIRM</name>
<accession>C0ED41</accession>
<evidence type="ECO:0000313" key="2">
    <source>
        <dbReference type="Proteomes" id="UP000003340"/>
    </source>
</evidence>
<organism evidence="1 2">
    <name type="scientific">[Clostridium] methylpentosum DSM 5476</name>
    <dbReference type="NCBI Taxonomy" id="537013"/>
    <lineage>
        <taxon>Bacteria</taxon>
        <taxon>Bacillati</taxon>
        <taxon>Bacillota</taxon>
        <taxon>Clostridia</taxon>
        <taxon>Eubacteriales</taxon>
        <taxon>Oscillospiraceae</taxon>
        <taxon>Oscillospiraceae incertae sedis</taxon>
    </lineage>
</organism>
<dbReference type="STRING" id="537013.CLOSTMETH_01767"/>
<reference evidence="1 2" key="1">
    <citation type="submission" date="2009-01" db="EMBL/GenBank/DDBJ databases">
        <authorList>
            <person name="Fulton L."/>
            <person name="Clifton S."/>
            <person name="Fulton B."/>
            <person name="Xu J."/>
            <person name="Minx P."/>
            <person name="Pepin K.H."/>
            <person name="Johnson M."/>
            <person name="Bhonagiri V."/>
            <person name="Nash W.E."/>
            <person name="Mardis E.R."/>
            <person name="Wilson R.K."/>
        </authorList>
    </citation>
    <scope>NUCLEOTIDE SEQUENCE [LARGE SCALE GENOMIC DNA]</scope>
    <source>
        <strain evidence="1 2">DSM 5476</strain>
    </source>
</reference>
<dbReference type="AlphaFoldDB" id="C0ED41"/>
<keyword evidence="2" id="KW-1185">Reference proteome</keyword>
<comment type="caution">
    <text evidence="1">The sequence shown here is derived from an EMBL/GenBank/DDBJ whole genome shotgun (WGS) entry which is preliminary data.</text>
</comment>
<sequence length="50" mass="5244">MHCQAFIMEQNSLRAACVRAALAGVGVARGDSETTAAVFTSEAKKGDCNR</sequence>
<dbReference type="HOGENOM" id="CLU_3116396_0_0_9"/>
<reference evidence="1 2" key="2">
    <citation type="submission" date="2009-02" db="EMBL/GenBank/DDBJ databases">
        <title>Draft genome sequence of Clostridium methylpentosum (DSM 5476).</title>
        <authorList>
            <person name="Sudarsanam P."/>
            <person name="Ley R."/>
            <person name="Guruge J."/>
            <person name="Turnbaugh P.J."/>
            <person name="Mahowald M."/>
            <person name="Liep D."/>
            <person name="Gordon J."/>
        </authorList>
    </citation>
    <scope>NUCLEOTIDE SEQUENCE [LARGE SCALE GENOMIC DNA]</scope>
    <source>
        <strain evidence="1 2">DSM 5476</strain>
    </source>
</reference>
<evidence type="ECO:0000313" key="1">
    <source>
        <dbReference type="EMBL" id="EEG30554.1"/>
    </source>
</evidence>
<dbReference type="EMBL" id="ACEC01000060">
    <property type="protein sequence ID" value="EEG30554.1"/>
    <property type="molecule type" value="Genomic_DNA"/>
</dbReference>
<protein>
    <submittedName>
        <fullName evidence="1">Uncharacterized protein</fullName>
    </submittedName>
</protein>
<gene>
    <name evidence="1" type="ORF">CLOSTMETH_01767</name>
</gene>
<dbReference type="Proteomes" id="UP000003340">
    <property type="component" value="Unassembled WGS sequence"/>
</dbReference>
<proteinExistence type="predicted"/>